<evidence type="ECO:0000259" key="5">
    <source>
        <dbReference type="Pfam" id="PF00931"/>
    </source>
</evidence>
<protein>
    <submittedName>
        <fullName evidence="7">P-loop containing nucleoside triphosphate hydrolase protein</fullName>
    </submittedName>
</protein>
<sequence length="866" mass="95722">MMGPKMILTGRTSKTQSDITGNYSGNSGDGNNYGDSVNIATNHGGVHYYGAMGENESSEGILTGPCWMVPYSRNRRFVGREAILESLEEQVCNNGFNRIALHGLGGSGKTQIALEYAYRHKDTRHIFWVHASSFSKFREGYMRIAREAKIPARSATPEKNQEEMLQDVKLWLESTASRDWILLLDNADNVVDFESNNSEISKFLPQGAKGNIIFTTRSLAVAEREDCNVIEVGKVSDTEARELFSRQLKIASNLQTEDEQAVANLIDFLSHLPLAITGAAAFMLETTKRLLSSEFRVLAREADMTESILSTFFITFDRLSAQTPMAANILRLIAFLDRQNIPKDLIVQSGLEGISDSLDYRRAIGTLLGFSLVSEEQGEEVYELHRLVQLSVHAYLSPKETSEWKGRAVEVVSTLYPEYDHGVRHMCAAYLPHALAVMEGSTGPTVDELHCRHADTQAGVNNLAVVLGKLGNYTEAEKMFRRALEAKSGTFEEAETLYRKVQDGRQRTLRPEHPHTLACINNLATVLDKQGKYHEAEGEYRRVLEGLEKVLGSEHPTVLTAVGNLASVLTELGQYQEAMDMFWRALEDLREKVLGAEHPDTLDTLADLASVLQELGNYEEAKEMSQRALALREKALGPEHPHTLASVNNLANLHSHLGNHQEAKALNLRALSARETHLGPDHPDTLISTANFARCLSDLGEYATAEHLQRRALSLHTELFGEEHPDTLTHMNNLGTMLQQLRRFSSAEDMYRKALSAREKLLGPEHPATLITLQNLANVVGEEGRHGDSVGMLARALRGCERSLGVEHGVTKGCRRKLSAAFERFCEGGDGVVIVMGKGKEKEGAKEEGDGGECAGVMVADTDVGE</sequence>
<dbReference type="GO" id="GO:0043531">
    <property type="term" value="F:ADP binding"/>
    <property type="evidence" value="ECO:0007669"/>
    <property type="project" value="InterPro"/>
</dbReference>
<evidence type="ECO:0000313" key="7">
    <source>
        <dbReference type="EMBL" id="PUU78419.1"/>
    </source>
</evidence>
<feature type="domain" description="NB-ARC" evidence="5">
    <location>
        <begin position="82"/>
        <end position="246"/>
    </location>
</feature>
<accession>A0A2T6ZSE8</accession>
<dbReference type="Gene3D" id="3.40.50.300">
    <property type="entry name" value="P-loop containing nucleotide triphosphate hydrolases"/>
    <property type="match status" value="1"/>
</dbReference>
<evidence type="ECO:0000256" key="4">
    <source>
        <dbReference type="SAM" id="MobiDB-lite"/>
    </source>
</evidence>
<dbReference type="PROSITE" id="PS50005">
    <property type="entry name" value="TPR"/>
    <property type="match status" value="1"/>
</dbReference>
<gene>
    <name evidence="7" type="ORF">B9Z19DRAFT_1048485</name>
</gene>
<evidence type="ECO:0000313" key="8">
    <source>
        <dbReference type="Proteomes" id="UP000244722"/>
    </source>
</evidence>
<evidence type="ECO:0000256" key="3">
    <source>
        <dbReference type="PROSITE-ProRule" id="PRU00339"/>
    </source>
</evidence>
<evidence type="ECO:0000256" key="2">
    <source>
        <dbReference type="ARBA" id="ARBA00022803"/>
    </source>
</evidence>
<dbReference type="STRING" id="42251.A0A2T6ZSE8"/>
<comment type="caution">
    <text evidence="7">The sequence shown here is derived from an EMBL/GenBank/DDBJ whole genome shotgun (WGS) entry which is preliminary data.</text>
</comment>
<feature type="domain" description="DUF7779" evidence="6">
    <location>
        <begin position="322"/>
        <end position="400"/>
    </location>
</feature>
<dbReference type="GO" id="GO:0016787">
    <property type="term" value="F:hydrolase activity"/>
    <property type="evidence" value="ECO:0007669"/>
    <property type="project" value="UniProtKB-KW"/>
</dbReference>
<keyword evidence="8" id="KW-1185">Reference proteome</keyword>
<keyword evidence="7" id="KW-0378">Hydrolase</keyword>
<dbReference type="Pfam" id="PF13374">
    <property type="entry name" value="TPR_10"/>
    <property type="match status" value="3"/>
</dbReference>
<dbReference type="InterPro" id="IPR056681">
    <property type="entry name" value="DUF7779"/>
</dbReference>
<dbReference type="InterPro" id="IPR027417">
    <property type="entry name" value="P-loop_NTPase"/>
</dbReference>
<dbReference type="InterPro" id="IPR011990">
    <property type="entry name" value="TPR-like_helical_dom_sf"/>
</dbReference>
<feature type="region of interest" description="Disordered" evidence="4">
    <location>
        <begin position="842"/>
        <end position="866"/>
    </location>
</feature>
<dbReference type="InterPro" id="IPR002182">
    <property type="entry name" value="NB-ARC"/>
</dbReference>
<feature type="repeat" description="TPR" evidence="3">
    <location>
        <begin position="602"/>
        <end position="635"/>
    </location>
</feature>
<dbReference type="Pfam" id="PF00931">
    <property type="entry name" value="NB-ARC"/>
    <property type="match status" value="1"/>
</dbReference>
<dbReference type="Proteomes" id="UP000244722">
    <property type="component" value="Unassembled WGS sequence"/>
</dbReference>
<keyword evidence="1" id="KW-0677">Repeat</keyword>
<dbReference type="PANTHER" id="PTHR45641">
    <property type="entry name" value="TETRATRICOPEPTIDE REPEAT PROTEIN (AFU_ORTHOLOGUE AFUA_6G03870)"/>
    <property type="match status" value="1"/>
</dbReference>
<evidence type="ECO:0000259" key="6">
    <source>
        <dbReference type="Pfam" id="PF25000"/>
    </source>
</evidence>
<evidence type="ECO:0000256" key="1">
    <source>
        <dbReference type="ARBA" id="ARBA00022737"/>
    </source>
</evidence>
<name>A0A2T6ZSE8_TUBBO</name>
<dbReference type="SUPFAM" id="SSF52540">
    <property type="entry name" value="P-loop containing nucleoside triphosphate hydrolases"/>
    <property type="match status" value="1"/>
</dbReference>
<dbReference type="OrthoDB" id="20872at2759"/>
<dbReference type="SMART" id="SM00028">
    <property type="entry name" value="TPR"/>
    <property type="match status" value="7"/>
</dbReference>
<dbReference type="Gene3D" id="1.25.40.10">
    <property type="entry name" value="Tetratricopeptide repeat domain"/>
    <property type="match status" value="4"/>
</dbReference>
<dbReference type="SUPFAM" id="SSF48452">
    <property type="entry name" value="TPR-like"/>
    <property type="match status" value="2"/>
</dbReference>
<dbReference type="EMBL" id="NESQ01000119">
    <property type="protein sequence ID" value="PUU78419.1"/>
    <property type="molecule type" value="Genomic_DNA"/>
</dbReference>
<keyword evidence="2 3" id="KW-0802">TPR repeat</keyword>
<reference evidence="7 8" key="1">
    <citation type="submission" date="2017-04" db="EMBL/GenBank/DDBJ databases">
        <title>Draft genome sequence of Tuber borchii Vittad., a whitish edible truffle.</title>
        <authorList>
            <consortium name="DOE Joint Genome Institute"/>
            <person name="Murat C."/>
            <person name="Kuo A."/>
            <person name="Barry K.W."/>
            <person name="Clum A."/>
            <person name="Dockter R.B."/>
            <person name="Fauchery L."/>
            <person name="Iotti M."/>
            <person name="Kohler A."/>
            <person name="Labutti K."/>
            <person name="Lindquist E.A."/>
            <person name="Lipzen A."/>
            <person name="Ohm R.A."/>
            <person name="Wang M."/>
            <person name="Grigoriev I.V."/>
            <person name="Zambonelli A."/>
            <person name="Martin F.M."/>
        </authorList>
    </citation>
    <scope>NUCLEOTIDE SEQUENCE [LARGE SCALE GENOMIC DNA]</scope>
    <source>
        <strain evidence="7 8">Tbo3840</strain>
    </source>
</reference>
<dbReference type="AlphaFoldDB" id="A0A2T6ZSE8"/>
<dbReference type="InterPro" id="IPR019734">
    <property type="entry name" value="TPR_rpt"/>
</dbReference>
<proteinExistence type="predicted"/>
<dbReference type="PANTHER" id="PTHR45641:SF19">
    <property type="entry name" value="NEPHROCYSTIN-3"/>
    <property type="match status" value="1"/>
</dbReference>
<dbReference type="Pfam" id="PF25000">
    <property type="entry name" value="DUF7779"/>
    <property type="match status" value="1"/>
</dbReference>
<dbReference type="Pfam" id="PF13424">
    <property type="entry name" value="TPR_12"/>
    <property type="match status" value="3"/>
</dbReference>
<organism evidence="7 8">
    <name type="scientific">Tuber borchii</name>
    <name type="common">White truffle</name>
    <dbReference type="NCBI Taxonomy" id="42251"/>
    <lineage>
        <taxon>Eukaryota</taxon>
        <taxon>Fungi</taxon>
        <taxon>Dikarya</taxon>
        <taxon>Ascomycota</taxon>
        <taxon>Pezizomycotina</taxon>
        <taxon>Pezizomycetes</taxon>
        <taxon>Pezizales</taxon>
        <taxon>Tuberaceae</taxon>
        <taxon>Tuber</taxon>
    </lineage>
</organism>